<evidence type="ECO:0000313" key="2">
    <source>
        <dbReference type="Proteomes" id="UP001221757"/>
    </source>
</evidence>
<name>A0AAD7GTF8_MYCRO</name>
<comment type="caution">
    <text evidence="1">The sequence shown here is derived from an EMBL/GenBank/DDBJ whole genome shotgun (WGS) entry which is preliminary data.</text>
</comment>
<proteinExistence type="predicted"/>
<gene>
    <name evidence="1" type="ORF">B0H17DRAFT_1126601</name>
</gene>
<keyword evidence="2" id="KW-1185">Reference proteome</keyword>
<dbReference type="EMBL" id="JARKIE010000009">
    <property type="protein sequence ID" value="KAJ7704991.1"/>
    <property type="molecule type" value="Genomic_DNA"/>
</dbReference>
<dbReference type="Proteomes" id="UP001221757">
    <property type="component" value="Unassembled WGS sequence"/>
</dbReference>
<accession>A0AAD7GTF8</accession>
<reference evidence="1" key="1">
    <citation type="submission" date="2023-03" db="EMBL/GenBank/DDBJ databases">
        <title>Massive genome expansion in bonnet fungi (Mycena s.s.) driven by repeated elements and novel gene families across ecological guilds.</title>
        <authorList>
            <consortium name="Lawrence Berkeley National Laboratory"/>
            <person name="Harder C.B."/>
            <person name="Miyauchi S."/>
            <person name="Viragh M."/>
            <person name="Kuo A."/>
            <person name="Thoen E."/>
            <person name="Andreopoulos B."/>
            <person name="Lu D."/>
            <person name="Skrede I."/>
            <person name="Drula E."/>
            <person name="Henrissat B."/>
            <person name="Morin E."/>
            <person name="Kohler A."/>
            <person name="Barry K."/>
            <person name="LaButti K."/>
            <person name="Morin E."/>
            <person name="Salamov A."/>
            <person name="Lipzen A."/>
            <person name="Mereny Z."/>
            <person name="Hegedus B."/>
            <person name="Baldrian P."/>
            <person name="Stursova M."/>
            <person name="Weitz H."/>
            <person name="Taylor A."/>
            <person name="Grigoriev I.V."/>
            <person name="Nagy L.G."/>
            <person name="Martin F."/>
            <person name="Kauserud H."/>
        </authorList>
    </citation>
    <scope>NUCLEOTIDE SEQUENCE</scope>
    <source>
        <strain evidence="1">CBHHK067</strain>
    </source>
</reference>
<protein>
    <submittedName>
        <fullName evidence="1">Uncharacterized protein</fullName>
    </submittedName>
</protein>
<evidence type="ECO:0000313" key="1">
    <source>
        <dbReference type="EMBL" id="KAJ7704991.1"/>
    </source>
</evidence>
<organism evidence="1 2">
    <name type="scientific">Mycena rosella</name>
    <name type="common">Pink bonnet</name>
    <name type="synonym">Agaricus rosellus</name>
    <dbReference type="NCBI Taxonomy" id="1033263"/>
    <lineage>
        <taxon>Eukaryota</taxon>
        <taxon>Fungi</taxon>
        <taxon>Dikarya</taxon>
        <taxon>Basidiomycota</taxon>
        <taxon>Agaricomycotina</taxon>
        <taxon>Agaricomycetes</taxon>
        <taxon>Agaricomycetidae</taxon>
        <taxon>Agaricales</taxon>
        <taxon>Marasmiineae</taxon>
        <taxon>Mycenaceae</taxon>
        <taxon>Mycena</taxon>
    </lineage>
</organism>
<sequence length="195" mass="21014">MNFAVQKPRSGCRMRFLFRLHCIPARNLGKVSKRDWRASSTASFKSSGEVQVGCGQPEAACLSKRTTTRVGDFFAEVLVVGLVMSCNVRDGDGDGDRREDPDHGGVVAAAVAEALAVGGVVGGGIDGKGEMWWFRSRRTSSKCGVKCCPVSVAKAESRRVLRCRWWFMWVQHIGGEVVCSAEGSPRAAQTGGPFS</sequence>
<dbReference type="AlphaFoldDB" id="A0AAD7GTF8"/>